<dbReference type="InterPro" id="IPR020095">
    <property type="entry name" value="PsdUridine_synth_TruA_C"/>
</dbReference>
<dbReference type="GO" id="GO:0000213">
    <property type="term" value="F:tRNA-intron lyase activity"/>
    <property type="evidence" value="ECO:0007669"/>
    <property type="project" value="UniProtKB-EC"/>
</dbReference>
<comment type="similarity">
    <text evidence="1">Belongs to the tRNA-intron endonuclease family.</text>
</comment>
<dbReference type="InterPro" id="IPR020103">
    <property type="entry name" value="PsdUridine_synth_cat_dom_sf"/>
</dbReference>
<dbReference type="InterPro" id="IPR011856">
    <property type="entry name" value="tRNA_endonuc-like_dom_sf"/>
</dbReference>
<dbReference type="InterPro" id="IPR020094">
    <property type="entry name" value="TruA/RsuA/RluB/E/F_N"/>
</dbReference>
<feature type="region of interest" description="Disordered" evidence="7">
    <location>
        <begin position="753"/>
        <end position="773"/>
    </location>
</feature>
<dbReference type="EMBL" id="JAUCMV010000004">
    <property type="protein sequence ID" value="KAK0403337.1"/>
    <property type="molecule type" value="Genomic_DNA"/>
</dbReference>
<dbReference type="AlphaFoldDB" id="A0AA39LN09"/>
<evidence type="ECO:0000259" key="8">
    <source>
        <dbReference type="Pfam" id="PF01416"/>
    </source>
</evidence>
<protein>
    <recommendedName>
        <fullName evidence="3">tRNA-intron lyase</fullName>
        <ecNumber evidence="3">4.6.1.16</ecNumber>
    </recommendedName>
</protein>
<dbReference type="Pfam" id="PF10036">
    <property type="entry name" value="RLL"/>
    <property type="match status" value="1"/>
</dbReference>
<evidence type="ECO:0000313" key="10">
    <source>
        <dbReference type="EMBL" id="KAK0403337.1"/>
    </source>
</evidence>
<dbReference type="Pfam" id="PF01416">
    <property type="entry name" value="PseudoU_synth_1"/>
    <property type="match status" value="1"/>
</dbReference>
<keyword evidence="11" id="KW-1185">Reference proteome</keyword>
<evidence type="ECO:0000256" key="4">
    <source>
        <dbReference type="ARBA" id="ARBA00022694"/>
    </source>
</evidence>
<evidence type="ECO:0000313" key="11">
    <source>
        <dbReference type="Proteomes" id="UP001175271"/>
    </source>
</evidence>
<evidence type="ECO:0000256" key="2">
    <source>
        <dbReference type="ARBA" id="ARBA00009375"/>
    </source>
</evidence>
<dbReference type="Pfam" id="PF01974">
    <property type="entry name" value="tRNA_int_endo"/>
    <property type="match status" value="1"/>
</dbReference>
<gene>
    <name evidence="10" type="ORF">QR680_016868</name>
</gene>
<evidence type="ECO:0000259" key="9">
    <source>
        <dbReference type="Pfam" id="PF01974"/>
    </source>
</evidence>
<evidence type="ECO:0000256" key="3">
    <source>
        <dbReference type="ARBA" id="ARBA00012573"/>
    </source>
</evidence>
<organism evidence="10 11">
    <name type="scientific">Steinernema hermaphroditum</name>
    <dbReference type="NCBI Taxonomy" id="289476"/>
    <lineage>
        <taxon>Eukaryota</taxon>
        <taxon>Metazoa</taxon>
        <taxon>Ecdysozoa</taxon>
        <taxon>Nematoda</taxon>
        <taxon>Chromadorea</taxon>
        <taxon>Rhabditida</taxon>
        <taxon>Tylenchina</taxon>
        <taxon>Panagrolaimomorpha</taxon>
        <taxon>Strongyloidoidea</taxon>
        <taxon>Steinernematidae</taxon>
        <taxon>Steinernema</taxon>
    </lineage>
</organism>
<proteinExistence type="inferred from homology"/>
<dbReference type="InterPro" id="IPR019265">
    <property type="entry name" value="RTRAF"/>
</dbReference>
<dbReference type="Gene3D" id="3.30.70.660">
    <property type="entry name" value="Pseudouridine synthase I, catalytic domain, C-terminal subdomain"/>
    <property type="match status" value="1"/>
</dbReference>
<dbReference type="InterPro" id="IPR006677">
    <property type="entry name" value="tRNA_intron_Endonuc_cat-like"/>
</dbReference>
<dbReference type="HAMAP" id="MF_00171">
    <property type="entry name" value="TruA"/>
    <property type="match status" value="1"/>
</dbReference>
<evidence type="ECO:0000256" key="6">
    <source>
        <dbReference type="ARBA" id="ARBA00034031"/>
    </source>
</evidence>
<feature type="domain" description="Pseudouridine synthase I TruA alpha/beta" evidence="8">
    <location>
        <begin position="191"/>
        <end position="308"/>
    </location>
</feature>
<dbReference type="SUPFAM" id="SSF53032">
    <property type="entry name" value="tRNA-intron endonuclease catalytic domain-like"/>
    <property type="match status" value="1"/>
</dbReference>
<dbReference type="PANTHER" id="PTHR11142">
    <property type="entry name" value="PSEUDOURIDYLATE SYNTHASE"/>
    <property type="match status" value="1"/>
</dbReference>
<dbReference type="FunFam" id="3.30.70.580:FF:000007">
    <property type="entry name" value="tRNA pseudouridine synthase"/>
    <property type="match status" value="1"/>
</dbReference>
<dbReference type="Gene3D" id="3.40.1350.10">
    <property type="match status" value="1"/>
</dbReference>
<dbReference type="GO" id="GO:0003723">
    <property type="term" value="F:RNA binding"/>
    <property type="evidence" value="ECO:0007669"/>
    <property type="project" value="InterPro"/>
</dbReference>
<dbReference type="GO" id="GO:0006388">
    <property type="term" value="P:tRNA splicing, via endonucleolytic cleavage and ligation"/>
    <property type="evidence" value="ECO:0007669"/>
    <property type="project" value="InterPro"/>
</dbReference>
<accession>A0AA39LN09</accession>
<dbReference type="Proteomes" id="UP001175271">
    <property type="component" value="Unassembled WGS sequence"/>
</dbReference>
<dbReference type="SUPFAM" id="SSF55120">
    <property type="entry name" value="Pseudouridine synthase"/>
    <property type="match status" value="1"/>
</dbReference>
<evidence type="ECO:0000256" key="7">
    <source>
        <dbReference type="SAM" id="MobiDB-lite"/>
    </source>
</evidence>
<comment type="caution">
    <text evidence="10">The sequence shown here is derived from an EMBL/GenBank/DDBJ whole genome shotgun (WGS) entry which is preliminary data.</text>
</comment>
<dbReference type="InterPro" id="IPR020097">
    <property type="entry name" value="PsdUridine_synth_TruA_a/b_dom"/>
</dbReference>
<sequence length="773" mass="87772">MKKEKRKLSITANGEGEQPKKKAKMPREFEFFRFPRRRIALQFYYLGWEYDGLVCQQDTENTVEEHIMRALEKTKLIESRQIAQWTRCGRTDKGVSAFRQVAGVTVRSNLAEGEGLWWHPESDPFSRIMGSKREELNYCQMLNGTLPPSIRVMAWAAVDQEFNARHNCTERVYKYWFPLGDMDLTGMRDGCQRLVGEHDFRNFCWIDKNKARLEMSYRRRITEASVAVVQNGSQEEGNSNYRLCELTVAGSGFLWHQIRCIVSVLSEIGRGNESPDVVDKLLDIESNPQRPQYGLATGAPLCLFDCSYGDANPKWNWDLTIVTKVMNHLQMTWSDLQAKSAMVLAMMKEIGGAHEELANNCAGFEEFLRDRAKAGKQVTMERLESMETSQSVELLKMLEELDLSNERNRAAIERMRQHLKITEHPDPSVVLRAVCKRILGSSDVPRNGASSDQSRKFALNKFDLGITSSGDAKVDTAVRALRLLHVQNMRELQTGINQTLIAVQSVTANPKTDVHPGVQEPSGSFVGRLDASSMHVVIPCSYESFRLHRVGAYGSRLGEHNDYICSACFGKRPVRNGKRGERQTKVKLEELEVEDPVRKWKNLTFGDRGLRLSPEEALYLVAELKVLTVDGHGLNDLWKHYVSRFGRKFVGRCAVYRHLRRQGWVPKPGISLGCDYAVYRCGPDYYHSSAGVTIRESGKSIKSEDFQTLVRSLANMRKAFVLMVITVPEAIDSPNCLDDAVISDLGTNGRWTMPNPETLMFEDDEDSENPKIN</sequence>
<keyword evidence="5" id="KW-0413">Isomerase</keyword>
<feature type="domain" description="tRNA intron endonuclease catalytic" evidence="9">
    <location>
        <begin position="649"/>
        <end position="726"/>
    </location>
</feature>
<dbReference type="Gene3D" id="3.30.70.580">
    <property type="entry name" value="Pseudouridine synthase I, catalytic domain, N-terminal subdomain"/>
    <property type="match status" value="1"/>
</dbReference>
<dbReference type="NCBIfam" id="TIGR00071">
    <property type="entry name" value="hisT_truA"/>
    <property type="match status" value="1"/>
</dbReference>
<name>A0AA39LN09_9BILA</name>
<dbReference type="InterPro" id="IPR036167">
    <property type="entry name" value="tRNA_intron_Endo_cat-like_sf"/>
</dbReference>
<keyword evidence="4" id="KW-0819">tRNA processing</keyword>
<dbReference type="GO" id="GO:0009982">
    <property type="term" value="F:pseudouridine synthase activity"/>
    <property type="evidence" value="ECO:0007669"/>
    <property type="project" value="InterPro"/>
</dbReference>
<comment type="catalytic activity">
    <reaction evidence="6">
        <text>pretRNA = a 3'-half-tRNA molecule with a 5'-OH end + a 5'-half-tRNA molecule with a 2',3'-cyclic phosphate end + an intron with a 2',3'-cyclic phosphate and a 5'-hydroxyl terminus.</text>
        <dbReference type="EC" id="4.6.1.16"/>
    </reaction>
</comment>
<comment type="similarity">
    <text evidence="2">Belongs to the tRNA pseudouridine synthase TruA family.</text>
</comment>
<dbReference type="GO" id="GO:0005634">
    <property type="term" value="C:nucleus"/>
    <property type="evidence" value="ECO:0007669"/>
    <property type="project" value="TreeGrafter"/>
</dbReference>
<reference evidence="10" key="1">
    <citation type="submission" date="2023-06" db="EMBL/GenBank/DDBJ databases">
        <title>Genomic analysis of the entomopathogenic nematode Steinernema hermaphroditum.</title>
        <authorList>
            <person name="Schwarz E.M."/>
            <person name="Heppert J.K."/>
            <person name="Baniya A."/>
            <person name="Schwartz H.T."/>
            <person name="Tan C.-H."/>
            <person name="Antoshechkin I."/>
            <person name="Sternberg P.W."/>
            <person name="Goodrich-Blair H."/>
            <person name="Dillman A.R."/>
        </authorList>
    </citation>
    <scope>NUCLEOTIDE SEQUENCE</scope>
    <source>
        <strain evidence="10">PS9179</strain>
        <tissue evidence="10">Whole animal</tissue>
    </source>
</reference>
<dbReference type="GO" id="GO:0031119">
    <property type="term" value="P:tRNA pseudouridine synthesis"/>
    <property type="evidence" value="ECO:0007669"/>
    <property type="project" value="TreeGrafter"/>
</dbReference>
<dbReference type="EC" id="4.6.1.16" evidence="3"/>
<dbReference type="CDD" id="cd22363">
    <property type="entry name" value="tRNA-intron_lyase_C"/>
    <property type="match status" value="1"/>
</dbReference>
<dbReference type="PANTHER" id="PTHR11142:SF5">
    <property type="entry name" value="TRNA PSEUDOURIDINE(38_39) SYNTHASE"/>
    <property type="match status" value="1"/>
</dbReference>
<dbReference type="GO" id="GO:0005737">
    <property type="term" value="C:cytoplasm"/>
    <property type="evidence" value="ECO:0007669"/>
    <property type="project" value="TreeGrafter"/>
</dbReference>
<evidence type="ECO:0000256" key="5">
    <source>
        <dbReference type="ARBA" id="ARBA00023235"/>
    </source>
</evidence>
<dbReference type="GO" id="GO:1990481">
    <property type="term" value="P:mRNA pseudouridine synthesis"/>
    <property type="evidence" value="ECO:0007669"/>
    <property type="project" value="TreeGrafter"/>
</dbReference>
<dbReference type="InterPro" id="IPR001406">
    <property type="entry name" value="PsdUridine_synth_TruA"/>
</dbReference>
<evidence type="ECO:0000256" key="1">
    <source>
        <dbReference type="ARBA" id="ARBA00008078"/>
    </source>
</evidence>
<feature type="region of interest" description="Disordered" evidence="7">
    <location>
        <begin position="1"/>
        <end position="22"/>
    </location>
</feature>